<sequence length="275" mass="30888">MNKLVIAPANSLIVQSKESKKRLLPVNGDGFGVGWYPLHDDPEPARIVSIEPAWSNQNLIQLTSKVSSEHFFAHVRDASKGMPVSQSNCHPFTSGRYMFMHNGRLDQFTKFKRNILNGLSDKAFNLIKGNTDSEYAFALFMDVINFAENLSPEQLKQGLYETIKRIVAYRVEVGANTNAFINFAVSDGSTIVATRFATDQHKQPASLFYCKGCFEYDHNKDDILVEHGIGNNVIICSEPLSETSHGWQKVERNHAVIVHENNNVSVEKIPIPYQS</sequence>
<dbReference type="EMBL" id="BNCK01000004">
    <property type="protein sequence ID" value="GHF91614.1"/>
    <property type="molecule type" value="Genomic_DNA"/>
</dbReference>
<dbReference type="CDD" id="cd01908">
    <property type="entry name" value="YafJ"/>
    <property type="match status" value="1"/>
</dbReference>
<dbReference type="Gene3D" id="3.60.20.10">
    <property type="entry name" value="Glutamine Phosphoribosylpyrophosphate, subunit 1, domain 1"/>
    <property type="match status" value="1"/>
</dbReference>
<dbReference type="GO" id="GO:0061672">
    <property type="term" value="C:glutathione hydrolase complex"/>
    <property type="evidence" value="ECO:0007669"/>
    <property type="project" value="TreeGrafter"/>
</dbReference>
<evidence type="ECO:0000313" key="3">
    <source>
        <dbReference type="EMBL" id="GHF91614.1"/>
    </source>
</evidence>
<evidence type="ECO:0000259" key="2">
    <source>
        <dbReference type="PROSITE" id="PS51278"/>
    </source>
</evidence>
<dbReference type="GO" id="GO:0006751">
    <property type="term" value="P:glutathione catabolic process"/>
    <property type="evidence" value="ECO:0007669"/>
    <property type="project" value="TreeGrafter"/>
</dbReference>
<keyword evidence="1 3" id="KW-0315">Glutamine amidotransferase</keyword>
<dbReference type="PANTHER" id="PTHR43187">
    <property type="entry name" value="GLUTAMINE AMIDOTRANSFERASE DUG3-RELATED"/>
    <property type="match status" value="1"/>
</dbReference>
<dbReference type="GO" id="GO:0008242">
    <property type="term" value="F:omega peptidase activity"/>
    <property type="evidence" value="ECO:0007669"/>
    <property type="project" value="TreeGrafter"/>
</dbReference>
<dbReference type="InterPro" id="IPR029055">
    <property type="entry name" value="Ntn_hydrolases_N"/>
</dbReference>
<accession>A0A919EJJ7</accession>
<dbReference type="Pfam" id="PF13230">
    <property type="entry name" value="GATase_4"/>
    <property type="match status" value="1"/>
</dbReference>
<protein>
    <submittedName>
        <fullName evidence="3">Class II glutamine amidotransferase</fullName>
    </submittedName>
</protein>
<name>A0A919EJJ7_9GAMM</name>
<dbReference type="AlphaFoldDB" id="A0A919EJJ7"/>
<evidence type="ECO:0000256" key="1">
    <source>
        <dbReference type="ARBA" id="ARBA00022962"/>
    </source>
</evidence>
<dbReference type="InterPro" id="IPR052373">
    <property type="entry name" value="Gamma-glu_amide_hydrolase"/>
</dbReference>
<comment type="caution">
    <text evidence="3">The sequence shown here is derived from an EMBL/GenBank/DDBJ whole genome shotgun (WGS) entry which is preliminary data.</text>
</comment>
<dbReference type="PANTHER" id="PTHR43187:SF1">
    <property type="entry name" value="GLUTAMINE AMIDOTRANSFERASE DUG3-RELATED"/>
    <property type="match status" value="1"/>
</dbReference>
<reference evidence="3" key="1">
    <citation type="journal article" date="2014" name="Int. J. Syst. Evol. Microbiol.">
        <title>Complete genome sequence of Corynebacterium casei LMG S-19264T (=DSM 44701T), isolated from a smear-ripened cheese.</title>
        <authorList>
            <consortium name="US DOE Joint Genome Institute (JGI-PGF)"/>
            <person name="Walter F."/>
            <person name="Albersmeier A."/>
            <person name="Kalinowski J."/>
            <person name="Ruckert C."/>
        </authorList>
    </citation>
    <scope>NUCLEOTIDE SEQUENCE</scope>
    <source>
        <strain evidence="3">KCTC 42731</strain>
    </source>
</reference>
<evidence type="ECO:0000313" key="4">
    <source>
        <dbReference type="Proteomes" id="UP000623842"/>
    </source>
</evidence>
<organism evidence="3 4">
    <name type="scientific">Thalassotalea marina</name>
    <dbReference type="NCBI Taxonomy" id="1673741"/>
    <lineage>
        <taxon>Bacteria</taxon>
        <taxon>Pseudomonadati</taxon>
        <taxon>Pseudomonadota</taxon>
        <taxon>Gammaproteobacteria</taxon>
        <taxon>Alteromonadales</taxon>
        <taxon>Colwelliaceae</taxon>
        <taxon>Thalassotalea</taxon>
    </lineage>
</organism>
<dbReference type="SUPFAM" id="SSF56235">
    <property type="entry name" value="N-terminal nucleophile aminohydrolases (Ntn hydrolases)"/>
    <property type="match status" value="1"/>
</dbReference>
<gene>
    <name evidence="3" type="ORF">GCM10017161_19360</name>
</gene>
<feature type="domain" description="Glutamine amidotransferase type-2" evidence="2">
    <location>
        <begin position="1"/>
        <end position="275"/>
    </location>
</feature>
<dbReference type="GO" id="GO:0005737">
    <property type="term" value="C:cytoplasm"/>
    <property type="evidence" value="ECO:0007669"/>
    <property type="project" value="TreeGrafter"/>
</dbReference>
<dbReference type="InterPro" id="IPR017932">
    <property type="entry name" value="GATase_2_dom"/>
</dbReference>
<dbReference type="InterPro" id="IPR026869">
    <property type="entry name" value="EgtC-like"/>
</dbReference>
<reference evidence="3" key="2">
    <citation type="submission" date="2020-09" db="EMBL/GenBank/DDBJ databases">
        <authorList>
            <person name="Sun Q."/>
            <person name="Kim S."/>
        </authorList>
    </citation>
    <scope>NUCLEOTIDE SEQUENCE</scope>
    <source>
        <strain evidence="3">KCTC 42731</strain>
    </source>
</reference>
<dbReference type="PROSITE" id="PS51278">
    <property type="entry name" value="GATASE_TYPE_2"/>
    <property type="match status" value="1"/>
</dbReference>
<dbReference type="Proteomes" id="UP000623842">
    <property type="component" value="Unassembled WGS sequence"/>
</dbReference>
<proteinExistence type="predicted"/>
<keyword evidence="4" id="KW-1185">Reference proteome</keyword>